<feature type="compositionally biased region" description="Acidic residues" evidence="1">
    <location>
        <begin position="167"/>
        <end position="179"/>
    </location>
</feature>
<dbReference type="PANTHER" id="PTHR35286:SF1">
    <property type="entry name" value="EXPRESSED PROTEIN"/>
    <property type="match status" value="1"/>
</dbReference>
<feature type="region of interest" description="Disordered" evidence="1">
    <location>
        <begin position="156"/>
        <end position="179"/>
    </location>
</feature>
<keyword evidence="3" id="KW-1185">Reference proteome</keyword>
<dbReference type="AlphaFoldDB" id="A0A1J7GR62"/>
<proteinExistence type="predicted"/>
<dbReference type="OMA" id="HRNMNAG"/>
<evidence type="ECO:0000256" key="1">
    <source>
        <dbReference type="SAM" id="MobiDB-lite"/>
    </source>
</evidence>
<accession>A0A1J7GR62</accession>
<reference evidence="2 3" key="1">
    <citation type="journal article" date="2017" name="Plant Biotechnol. J.">
        <title>A comprehensive draft genome sequence for lupin (Lupinus angustifolius), an emerging health food: insights into plant-microbe interactions and legume evolution.</title>
        <authorList>
            <person name="Hane J.K."/>
            <person name="Ming Y."/>
            <person name="Kamphuis L.G."/>
            <person name="Nelson M.N."/>
            <person name="Garg G."/>
            <person name="Atkins C.A."/>
            <person name="Bayer P.E."/>
            <person name="Bravo A."/>
            <person name="Bringans S."/>
            <person name="Cannon S."/>
            <person name="Edwards D."/>
            <person name="Foley R."/>
            <person name="Gao L.L."/>
            <person name="Harrison M.J."/>
            <person name="Huang W."/>
            <person name="Hurgobin B."/>
            <person name="Li S."/>
            <person name="Liu C.W."/>
            <person name="McGrath A."/>
            <person name="Morahan G."/>
            <person name="Murray J."/>
            <person name="Weller J."/>
            <person name="Jian J."/>
            <person name="Singh K.B."/>
        </authorList>
    </citation>
    <scope>NUCLEOTIDE SEQUENCE [LARGE SCALE GENOMIC DNA]</scope>
    <source>
        <strain evidence="3">cv. Tanjil</strain>
        <tissue evidence="2">Whole plant</tissue>
    </source>
</reference>
<evidence type="ECO:0000313" key="3">
    <source>
        <dbReference type="Proteomes" id="UP000188354"/>
    </source>
</evidence>
<gene>
    <name evidence="2" type="ORF">TanjilG_26974</name>
</gene>
<feature type="compositionally biased region" description="Basic and acidic residues" evidence="1">
    <location>
        <begin position="63"/>
        <end position="73"/>
    </location>
</feature>
<sequence length="234" mass="26525">MSSFNNNNSSGMDNLLLQTLMGRLHLRSPINNPLIAQSLEDFLFNADNLDDDDEEEDDEGYDDGSKSDLSKEESKLERAIIKVIHSGNTDSLKPNSGQAVSVRDHHICVGFHEEKGSEYRVWEWHGHIMMFDEEHGYSPEYIYGNYFQRLGNKARGGGDGGSGGLEVVEEEKEEEEEEEDKVGNLGLRELIDSKDSNEGRILHRNMNAGSPRFDFKSLFVIVIISQFHELYSVH</sequence>
<dbReference type="STRING" id="3871.A0A1J7GR62"/>
<dbReference type="Gramene" id="OIV92116">
    <property type="protein sequence ID" value="OIV92116"/>
    <property type="gene ID" value="TanjilG_26974"/>
</dbReference>
<dbReference type="EMBL" id="CM007379">
    <property type="protein sequence ID" value="OIV92116.1"/>
    <property type="molecule type" value="Genomic_DNA"/>
</dbReference>
<protein>
    <recommendedName>
        <fullName evidence="4">FK506-binding protein</fullName>
    </recommendedName>
</protein>
<evidence type="ECO:0008006" key="4">
    <source>
        <dbReference type="Google" id="ProtNLM"/>
    </source>
</evidence>
<dbReference type="Proteomes" id="UP000188354">
    <property type="component" value="Chromosome LG19"/>
</dbReference>
<dbReference type="PANTHER" id="PTHR35286">
    <property type="entry name" value="EXPRESSED PROTEIN"/>
    <property type="match status" value="1"/>
</dbReference>
<name>A0A1J7GR62_LUPAN</name>
<feature type="compositionally biased region" description="Acidic residues" evidence="1">
    <location>
        <begin position="48"/>
        <end position="62"/>
    </location>
</feature>
<organism evidence="2 3">
    <name type="scientific">Lupinus angustifolius</name>
    <name type="common">Narrow-leaved blue lupine</name>
    <dbReference type="NCBI Taxonomy" id="3871"/>
    <lineage>
        <taxon>Eukaryota</taxon>
        <taxon>Viridiplantae</taxon>
        <taxon>Streptophyta</taxon>
        <taxon>Embryophyta</taxon>
        <taxon>Tracheophyta</taxon>
        <taxon>Spermatophyta</taxon>
        <taxon>Magnoliopsida</taxon>
        <taxon>eudicotyledons</taxon>
        <taxon>Gunneridae</taxon>
        <taxon>Pentapetalae</taxon>
        <taxon>rosids</taxon>
        <taxon>fabids</taxon>
        <taxon>Fabales</taxon>
        <taxon>Fabaceae</taxon>
        <taxon>Papilionoideae</taxon>
        <taxon>50 kb inversion clade</taxon>
        <taxon>genistoids sensu lato</taxon>
        <taxon>core genistoids</taxon>
        <taxon>Genisteae</taxon>
        <taxon>Lupinus</taxon>
    </lineage>
</organism>
<feature type="region of interest" description="Disordered" evidence="1">
    <location>
        <begin position="48"/>
        <end position="73"/>
    </location>
</feature>
<evidence type="ECO:0000313" key="2">
    <source>
        <dbReference type="EMBL" id="OIV92116.1"/>
    </source>
</evidence>